<dbReference type="PANTHER" id="PTHR39555">
    <property type="entry name" value="FIMBRIAL ASSEMBLY PROTEIN PILO-LIKE PROTEIN-RELATED"/>
    <property type="match status" value="1"/>
</dbReference>
<dbReference type="eggNOG" id="COG3167">
    <property type="taxonomic scope" value="Bacteria"/>
</dbReference>
<dbReference type="InterPro" id="IPR014717">
    <property type="entry name" value="Transl_elong_EF1B/ribsomal_bS6"/>
</dbReference>
<dbReference type="InParanoid" id="F8A873"/>
<keyword evidence="2" id="KW-1133">Transmembrane helix</keyword>
<dbReference type="KEGG" id="tid:Thein_0513"/>
<dbReference type="GO" id="GO:0043683">
    <property type="term" value="P:type IV pilus assembly"/>
    <property type="evidence" value="ECO:0007669"/>
    <property type="project" value="InterPro"/>
</dbReference>
<feature type="transmembrane region" description="Helical" evidence="2">
    <location>
        <begin position="25"/>
        <end position="47"/>
    </location>
</feature>
<sequence>MNPKIKAELEKIKSQWDALSQRDRIIVLCLLIIVPLALYAKLIALPLKENIDHLFKEKVQKEQELKRLQIAAIKIKKIREEYNKVKILSKEAEKLLPTKAEIASFLENIDRESEKFNVSVSEIKVLKEENKEIYKKIPLALKLEGNFNNIMLFIDSLRLKDKIITPTQIRLTKDKGYLRADCTLLTFRTLTEEEIKKLNQNKKKKRR</sequence>
<organism evidence="3 4">
    <name type="scientific">Thermodesulfatator indicus (strain DSM 15286 / JCM 11887 / CIR29812)</name>
    <dbReference type="NCBI Taxonomy" id="667014"/>
    <lineage>
        <taxon>Bacteria</taxon>
        <taxon>Pseudomonadati</taxon>
        <taxon>Thermodesulfobacteriota</taxon>
        <taxon>Thermodesulfobacteria</taxon>
        <taxon>Thermodesulfobacteriales</taxon>
        <taxon>Thermodesulfatatoraceae</taxon>
        <taxon>Thermodesulfatator</taxon>
    </lineage>
</organism>
<name>F8A873_THEID</name>
<evidence type="ECO:0000313" key="4">
    <source>
        <dbReference type="Proteomes" id="UP000006793"/>
    </source>
</evidence>
<dbReference type="HOGENOM" id="CLU_1325839_0_0_0"/>
<evidence type="ECO:0000313" key="3">
    <source>
        <dbReference type="EMBL" id="AEH44395.1"/>
    </source>
</evidence>
<evidence type="ECO:0000256" key="1">
    <source>
        <dbReference type="SAM" id="Coils"/>
    </source>
</evidence>
<reference evidence="4" key="1">
    <citation type="submission" date="2011-04" db="EMBL/GenBank/DDBJ databases">
        <title>The complete genome of Thermodesulfatator indicus DSM 15286.</title>
        <authorList>
            <person name="Lucas S."/>
            <person name="Copeland A."/>
            <person name="Lapidus A."/>
            <person name="Bruce D."/>
            <person name="Goodwin L."/>
            <person name="Pitluck S."/>
            <person name="Peters L."/>
            <person name="Kyrpides N."/>
            <person name="Mavromatis K."/>
            <person name="Pagani I."/>
            <person name="Ivanova N."/>
            <person name="Saunders L."/>
            <person name="Detter J.C."/>
            <person name="Tapia R."/>
            <person name="Han C."/>
            <person name="Land M."/>
            <person name="Hauser L."/>
            <person name="Markowitz V."/>
            <person name="Cheng J.-F."/>
            <person name="Hugenholtz P."/>
            <person name="Woyke T."/>
            <person name="Wu D."/>
            <person name="Spring S."/>
            <person name="Schroeder M."/>
            <person name="Brambilla E."/>
            <person name="Klenk H.-P."/>
            <person name="Eisen J.A."/>
        </authorList>
    </citation>
    <scope>NUCLEOTIDE SEQUENCE [LARGE SCALE GENOMIC DNA]</scope>
    <source>
        <strain evidence="4">DSM 15286 / JCM 11887 / CIR29812</strain>
    </source>
</reference>
<dbReference type="Pfam" id="PF04350">
    <property type="entry name" value="PilO"/>
    <property type="match status" value="1"/>
</dbReference>
<dbReference type="AlphaFoldDB" id="F8A873"/>
<dbReference type="STRING" id="667014.Thein_0513"/>
<dbReference type="Proteomes" id="UP000006793">
    <property type="component" value="Chromosome"/>
</dbReference>
<reference evidence="3 4" key="2">
    <citation type="journal article" date="2012" name="Stand. Genomic Sci.">
        <title>Complete genome sequence of the thermophilic sulfate-reducing ocean bacterium Thermodesulfatator indicus type strain (CIR29812(T)).</title>
        <authorList>
            <person name="Anderson I."/>
            <person name="Saunders E."/>
            <person name="Lapidus A."/>
            <person name="Nolan M."/>
            <person name="Lucas S."/>
            <person name="Tice H."/>
            <person name="Del Rio T.G."/>
            <person name="Cheng J.F."/>
            <person name="Han C."/>
            <person name="Tapia R."/>
            <person name="Goodwin L.A."/>
            <person name="Pitluck S."/>
            <person name="Liolios K."/>
            <person name="Mavromatis K."/>
            <person name="Pagani I."/>
            <person name="Ivanova N."/>
            <person name="Mikhailova N."/>
            <person name="Pati A."/>
            <person name="Chen A."/>
            <person name="Palaniappan K."/>
            <person name="Land M."/>
            <person name="Hauser L."/>
            <person name="Jeffries C.D."/>
            <person name="Chang Y.J."/>
            <person name="Brambilla E.M."/>
            <person name="Rohde M."/>
            <person name="Spring S."/>
            <person name="Goker M."/>
            <person name="Detter J.C."/>
            <person name="Woyke T."/>
            <person name="Bristow J."/>
            <person name="Eisen J.A."/>
            <person name="Markowitz V."/>
            <person name="Hugenholtz P."/>
            <person name="Kyrpides N.C."/>
            <person name="Klenk H.P."/>
        </authorList>
    </citation>
    <scope>NUCLEOTIDE SEQUENCE [LARGE SCALE GENOMIC DNA]</scope>
    <source>
        <strain evidence="4">DSM 15286 / JCM 11887 / CIR29812</strain>
    </source>
</reference>
<keyword evidence="2" id="KW-0812">Transmembrane</keyword>
<keyword evidence="4" id="KW-1185">Reference proteome</keyword>
<gene>
    <name evidence="3" type="ordered locus">Thein_0513</name>
</gene>
<dbReference type="RefSeq" id="WP_013907140.1">
    <property type="nucleotide sequence ID" value="NC_015681.1"/>
</dbReference>
<keyword evidence="1" id="KW-0175">Coiled coil</keyword>
<proteinExistence type="predicted"/>
<evidence type="ECO:0000256" key="2">
    <source>
        <dbReference type="SAM" id="Phobius"/>
    </source>
</evidence>
<dbReference type="EMBL" id="CP002683">
    <property type="protein sequence ID" value="AEH44395.1"/>
    <property type="molecule type" value="Genomic_DNA"/>
</dbReference>
<dbReference type="Gene3D" id="3.30.70.60">
    <property type="match status" value="1"/>
</dbReference>
<dbReference type="PANTHER" id="PTHR39555:SF1">
    <property type="entry name" value="TYPE IV PILUS INNER MEMBRANE COMPONENT PILO"/>
    <property type="match status" value="1"/>
</dbReference>
<feature type="coiled-coil region" evidence="1">
    <location>
        <begin position="51"/>
        <end position="95"/>
    </location>
</feature>
<dbReference type="InterPro" id="IPR007445">
    <property type="entry name" value="PilO"/>
</dbReference>
<protein>
    <recommendedName>
        <fullName evidence="5">Pilus assembly protein PilO</fullName>
    </recommendedName>
</protein>
<accession>F8A873</accession>
<evidence type="ECO:0008006" key="5">
    <source>
        <dbReference type="Google" id="ProtNLM"/>
    </source>
</evidence>
<dbReference type="OrthoDB" id="9799544at2"/>
<dbReference type="PaxDb" id="667014-Thein_0513"/>
<dbReference type="GO" id="GO:0043107">
    <property type="term" value="P:type IV pilus-dependent motility"/>
    <property type="evidence" value="ECO:0007669"/>
    <property type="project" value="InterPro"/>
</dbReference>
<keyword evidence="2" id="KW-0472">Membrane</keyword>